<name>A0A194X163_MOLSC</name>
<dbReference type="PANTHER" id="PTHR47178">
    <property type="entry name" value="MONOOXYGENASE, FAD-BINDING"/>
    <property type="match status" value="1"/>
</dbReference>
<keyword evidence="2" id="KW-0285">Flavoprotein</keyword>
<accession>A0A194X163</accession>
<feature type="domain" description="FAD-binding" evidence="6">
    <location>
        <begin position="9"/>
        <end position="47"/>
    </location>
</feature>
<gene>
    <name evidence="7" type="ORF">LY89DRAFT_672196</name>
</gene>
<dbReference type="InterPro" id="IPR036188">
    <property type="entry name" value="FAD/NAD-bd_sf"/>
</dbReference>
<proteinExistence type="predicted"/>
<keyword evidence="4" id="KW-0560">Oxidoreductase</keyword>
<evidence type="ECO:0000313" key="8">
    <source>
        <dbReference type="Proteomes" id="UP000070700"/>
    </source>
</evidence>
<keyword evidence="8" id="KW-1185">Reference proteome</keyword>
<dbReference type="EMBL" id="KQ947421">
    <property type="protein sequence ID" value="KUJ13930.1"/>
    <property type="molecule type" value="Genomic_DNA"/>
</dbReference>
<protein>
    <submittedName>
        <fullName evidence="7">FAD/NAD(P)-binding domain-containing protein</fullName>
    </submittedName>
</protein>
<evidence type="ECO:0000256" key="2">
    <source>
        <dbReference type="ARBA" id="ARBA00022630"/>
    </source>
</evidence>
<evidence type="ECO:0000256" key="1">
    <source>
        <dbReference type="ARBA" id="ARBA00001974"/>
    </source>
</evidence>
<dbReference type="Proteomes" id="UP000070700">
    <property type="component" value="Unassembled WGS sequence"/>
</dbReference>
<dbReference type="Pfam" id="PF01494">
    <property type="entry name" value="FAD_binding_3"/>
    <property type="match status" value="1"/>
</dbReference>
<dbReference type="SUPFAM" id="SSF51905">
    <property type="entry name" value="FAD/NAD(P)-binding domain"/>
    <property type="match status" value="1"/>
</dbReference>
<dbReference type="PANTHER" id="PTHR47178:SF3">
    <property type="entry name" value="FAD-BINDING DOMAIN-CONTAINING PROTEIN"/>
    <property type="match status" value="1"/>
</dbReference>
<dbReference type="PRINTS" id="PR00420">
    <property type="entry name" value="RNGMNOXGNASE"/>
</dbReference>
<evidence type="ECO:0000313" key="7">
    <source>
        <dbReference type="EMBL" id="KUJ13930.1"/>
    </source>
</evidence>
<evidence type="ECO:0000256" key="4">
    <source>
        <dbReference type="ARBA" id="ARBA00023002"/>
    </source>
</evidence>
<dbReference type="OrthoDB" id="47494at2759"/>
<reference evidence="7 8" key="1">
    <citation type="submission" date="2015-10" db="EMBL/GenBank/DDBJ databases">
        <title>Full genome of DAOMC 229536 Phialocephala scopiformis, a fungal endophyte of spruce producing the potent anti-insectan compound rugulosin.</title>
        <authorList>
            <consortium name="DOE Joint Genome Institute"/>
            <person name="Walker A.K."/>
            <person name="Frasz S.L."/>
            <person name="Seifert K.A."/>
            <person name="Miller J.D."/>
            <person name="Mondo S.J."/>
            <person name="Labutti K."/>
            <person name="Lipzen A."/>
            <person name="Dockter R."/>
            <person name="Kennedy M."/>
            <person name="Grigoriev I.V."/>
            <person name="Spatafora J.W."/>
        </authorList>
    </citation>
    <scope>NUCLEOTIDE SEQUENCE [LARGE SCALE GENOMIC DNA]</scope>
    <source>
        <strain evidence="7 8">CBS 120377</strain>
    </source>
</reference>
<dbReference type="GO" id="GO:0071949">
    <property type="term" value="F:FAD binding"/>
    <property type="evidence" value="ECO:0007669"/>
    <property type="project" value="InterPro"/>
</dbReference>
<dbReference type="GO" id="GO:0004497">
    <property type="term" value="F:monooxygenase activity"/>
    <property type="evidence" value="ECO:0007669"/>
    <property type="project" value="UniProtKB-KW"/>
</dbReference>
<keyword evidence="3" id="KW-0274">FAD</keyword>
<keyword evidence="5" id="KW-0503">Monooxygenase</keyword>
<evidence type="ECO:0000256" key="3">
    <source>
        <dbReference type="ARBA" id="ARBA00022827"/>
    </source>
</evidence>
<dbReference type="AlphaFoldDB" id="A0A194X163"/>
<dbReference type="InParanoid" id="A0A194X163"/>
<dbReference type="KEGG" id="psco:LY89DRAFT_672196"/>
<dbReference type="Gene3D" id="3.50.50.60">
    <property type="entry name" value="FAD/NAD(P)-binding domain"/>
    <property type="match status" value="1"/>
</dbReference>
<sequence length="434" mass="48279">MDSQSSLLRVLIVGTGSAGLLFAHALKKVGIAYTVFERDTSLYQRPRDWNFSIHWGQNGLKSCLPEHLHPLIKAVQTDPSYDNNENNSMPIYNGQTGELLNPNPVPFAWRVQRRKWLAMLQDGLDIKWGKRLQHIETSNNIVTITFEDGTKESGNLLVGAEGAHSLTREYLLGPKEAALLPAPIVSSITISRVSREAALALRALNRNHVITLHPESLFTWTGVHDASSEDPAEWTFMLIQSWRSDEPTGLEGDDAILQDMYMRGKKYAYPWNEVFTSIPLGTKVWHNRLSTWSPKAWDGAGLVTIAGDAAHPITFHRGQGVNNAIADAADFLIHLQTMKEHTPEELIAAVKKYDEALVPRGREAVLAAYNNSMLVHDWETAMQSPLFTKGLSKYQLEEEDIAAIKIVDVAGPAAENVFAEADETRSVPEIEIQG</sequence>
<dbReference type="GeneID" id="28822992"/>
<comment type="cofactor">
    <cofactor evidence="1">
        <name>FAD</name>
        <dbReference type="ChEBI" id="CHEBI:57692"/>
    </cofactor>
</comment>
<organism evidence="7 8">
    <name type="scientific">Mollisia scopiformis</name>
    <name type="common">Conifer needle endophyte fungus</name>
    <name type="synonym">Phialocephala scopiformis</name>
    <dbReference type="NCBI Taxonomy" id="149040"/>
    <lineage>
        <taxon>Eukaryota</taxon>
        <taxon>Fungi</taxon>
        <taxon>Dikarya</taxon>
        <taxon>Ascomycota</taxon>
        <taxon>Pezizomycotina</taxon>
        <taxon>Leotiomycetes</taxon>
        <taxon>Helotiales</taxon>
        <taxon>Mollisiaceae</taxon>
        <taxon>Mollisia</taxon>
    </lineage>
</organism>
<dbReference type="RefSeq" id="XP_018068285.1">
    <property type="nucleotide sequence ID" value="XM_018213266.1"/>
</dbReference>
<dbReference type="InterPro" id="IPR002938">
    <property type="entry name" value="FAD-bd"/>
</dbReference>
<evidence type="ECO:0000259" key="6">
    <source>
        <dbReference type="Pfam" id="PF01494"/>
    </source>
</evidence>
<evidence type="ECO:0000256" key="5">
    <source>
        <dbReference type="ARBA" id="ARBA00023033"/>
    </source>
</evidence>